<dbReference type="PATRIC" id="fig|1398.26.peg.1756"/>
<evidence type="ECO:0000313" key="2">
    <source>
        <dbReference type="EMBL" id="KYC64891.1"/>
    </source>
</evidence>
<evidence type="ECO:0000256" key="1">
    <source>
        <dbReference type="SAM" id="MobiDB-lite"/>
    </source>
</evidence>
<comment type="caution">
    <text evidence="2">The sequence shown here is derived from an EMBL/GenBank/DDBJ whole genome shotgun (WGS) entry which is preliminary data.</text>
</comment>
<reference evidence="2 3" key="1">
    <citation type="submission" date="2016-01" db="EMBL/GenBank/DDBJ databases">
        <title>Genome Sequences of Twelve Sporeforming Bacillus Species Isolated from Foods.</title>
        <authorList>
            <person name="Berendsen E.M."/>
            <person name="Wells-Bennik M.H."/>
            <person name="Krawcyk A.O."/>
            <person name="De Jong A."/>
            <person name="Holsappel S."/>
            <person name="Eijlander R.T."/>
            <person name="Kuipers O.P."/>
        </authorList>
    </citation>
    <scope>NUCLEOTIDE SEQUENCE [LARGE SCALE GENOMIC DNA]</scope>
    <source>
        <strain evidence="2 3">B4098</strain>
    </source>
</reference>
<dbReference type="EMBL" id="LQYG01000023">
    <property type="protein sequence ID" value="KYC64891.1"/>
    <property type="molecule type" value="Genomic_DNA"/>
</dbReference>
<proteinExistence type="predicted"/>
<dbReference type="Proteomes" id="UP000075288">
    <property type="component" value="Unassembled WGS sequence"/>
</dbReference>
<name>A0A150K6D4_HEYCO</name>
<sequence length="50" mass="5661">MYDKAYVKNPVPVWVFAFYPKNLRCFTRSGMDTSEKTPPASGKASAKVKF</sequence>
<organism evidence="2 3">
    <name type="scientific">Heyndrickxia coagulans</name>
    <name type="common">Weizmannia coagulans</name>
    <dbReference type="NCBI Taxonomy" id="1398"/>
    <lineage>
        <taxon>Bacteria</taxon>
        <taxon>Bacillati</taxon>
        <taxon>Bacillota</taxon>
        <taxon>Bacilli</taxon>
        <taxon>Bacillales</taxon>
        <taxon>Bacillaceae</taxon>
        <taxon>Heyndrickxia</taxon>
    </lineage>
</organism>
<dbReference type="AlphaFoldDB" id="A0A150K6D4"/>
<protein>
    <submittedName>
        <fullName evidence="2">Uncharacterized protein</fullName>
    </submittedName>
</protein>
<gene>
    <name evidence="2" type="ORF">B4098_0565</name>
</gene>
<feature type="region of interest" description="Disordered" evidence="1">
    <location>
        <begin position="29"/>
        <end position="50"/>
    </location>
</feature>
<accession>A0A150K6D4</accession>
<evidence type="ECO:0000313" key="3">
    <source>
        <dbReference type="Proteomes" id="UP000075288"/>
    </source>
</evidence>